<evidence type="ECO:0000259" key="4">
    <source>
        <dbReference type="PROSITE" id="PS51186"/>
    </source>
</evidence>
<reference evidence="5 6" key="1">
    <citation type="journal article" date="2020" name="mSystems">
        <title>Defining Genomic and Predicted Metabolic Features of the Acetobacterium Genus.</title>
        <authorList>
            <person name="Ross D.E."/>
            <person name="Marshall C.W."/>
            <person name="Gulliver D."/>
            <person name="May H.D."/>
            <person name="Norman R.S."/>
        </authorList>
    </citation>
    <scope>NUCLEOTIDE SEQUENCE [LARGE SCALE GENOMIC DNA]</scope>
    <source>
        <strain evidence="5 6">DSM 8238</strain>
    </source>
</reference>
<keyword evidence="6" id="KW-1185">Reference proteome</keyword>
<gene>
    <name evidence="5" type="ORF">GH808_12465</name>
</gene>
<dbReference type="InterPro" id="IPR051531">
    <property type="entry name" value="N-acetyltransferase"/>
</dbReference>
<dbReference type="PANTHER" id="PTHR43792:SF8">
    <property type="entry name" value="[RIBOSOMAL PROTEIN US5]-ALANINE N-ACETYLTRANSFERASE"/>
    <property type="match status" value="1"/>
</dbReference>
<evidence type="ECO:0000313" key="5">
    <source>
        <dbReference type="EMBL" id="MBC3805231.1"/>
    </source>
</evidence>
<dbReference type="InterPro" id="IPR000182">
    <property type="entry name" value="GNAT_dom"/>
</dbReference>
<keyword evidence="1" id="KW-0808">Transferase</keyword>
<evidence type="ECO:0000313" key="6">
    <source>
        <dbReference type="Proteomes" id="UP000603234"/>
    </source>
</evidence>
<dbReference type="Proteomes" id="UP000603234">
    <property type="component" value="Unassembled WGS sequence"/>
</dbReference>
<name>A0ABR6WY97_9FIRM</name>
<organism evidence="5 6">
    <name type="scientific">Acetobacterium fimetarium</name>
    <dbReference type="NCBI Taxonomy" id="52691"/>
    <lineage>
        <taxon>Bacteria</taxon>
        <taxon>Bacillati</taxon>
        <taxon>Bacillota</taxon>
        <taxon>Clostridia</taxon>
        <taxon>Eubacteriales</taxon>
        <taxon>Eubacteriaceae</taxon>
        <taxon>Acetobacterium</taxon>
    </lineage>
</organism>
<proteinExistence type="inferred from homology"/>
<dbReference type="SUPFAM" id="SSF55729">
    <property type="entry name" value="Acyl-CoA N-acyltransferases (Nat)"/>
    <property type="match status" value="1"/>
</dbReference>
<evidence type="ECO:0000256" key="2">
    <source>
        <dbReference type="ARBA" id="ARBA00023315"/>
    </source>
</evidence>
<dbReference type="PROSITE" id="PS51186">
    <property type="entry name" value="GNAT"/>
    <property type="match status" value="1"/>
</dbReference>
<accession>A0ABR6WY97</accession>
<protein>
    <submittedName>
        <fullName evidence="5">GNAT family N-acetyltransferase</fullName>
    </submittedName>
</protein>
<comment type="caution">
    <text evidence="5">The sequence shown here is derived from an EMBL/GenBank/DDBJ whole genome shotgun (WGS) entry which is preliminary data.</text>
</comment>
<evidence type="ECO:0000256" key="1">
    <source>
        <dbReference type="ARBA" id="ARBA00022679"/>
    </source>
</evidence>
<keyword evidence="2" id="KW-0012">Acyltransferase</keyword>
<dbReference type="InterPro" id="IPR016181">
    <property type="entry name" value="Acyl_CoA_acyltransferase"/>
</dbReference>
<comment type="similarity">
    <text evidence="3">Belongs to the acetyltransferase family. RimJ subfamily.</text>
</comment>
<feature type="domain" description="N-acetyltransferase" evidence="4">
    <location>
        <begin position="8"/>
        <end position="179"/>
    </location>
</feature>
<dbReference type="Gene3D" id="3.40.630.30">
    <property type="match status" value="1"/>
</dbReference>
<evidence type="ECO:0000256" key="3">
    <source>
        <dbReference type="ARBA" id="ARBA00038502"/>
    </source>
</evidence>
<dbReference type="Pfam" id="PF13302">
    <property type="entry name" value="Acetyltransf_3"/>
    <property type="match status" value="1"/>
</dbReference>
<sequence length="179" mass="20472">MEFQTERLILRPWEEADAESLYKYAQDPLVGPIAGWPIHTSVENSREIIKSVLSAPETYAVCLKNDNIAIGSIGLIPPMQSHTNASDNEIEVGYWIGVPFWGKGYIPEAVCRLQKYAFEELGCTAMWCGYYEGNEKSKRAQEKCGFIYHHTEKDKPCPLMGDVRTEHFTYLTKEQWMAK</sequence>
<dbReference type="EMBL" id="WJBC01000022">
    <property type="protein sequence ID" value="MBC3805231.1"/>
    <property type="molecule type" value="Genomic_DNA"/>
</dbReference>
<dbReference type="PANTHER" id="PTHR43792">
    <property type="entry name" value="GNAT FAMILY, PUTATIVE (AFU_ORTHOLOGUE AFUA_3G00765)-RELATED-RELATED"/>
    <property type="match status" value="1"/>
</dbReference>
<dbReference type="RefSeq" id="WP_186843117.1">
    <property type="nucleotide sequence ID" value="NZ_WJBC01000022.1"/>
</dbReference>